<dbReference type="EMBL" id="CAJVPM010000068">
    <property type="protein sequence ID" value="CAG8435362.1"/>
    <property type="molecule type" value="Genomic_DNA"/>
</dbReference>
<name>A0ACA9JUA0_9GLOM</name>
<reference evidence="1" key="1">
    <citation type="submission" date="2021-06" db="EMBL/GenBank/DDBJ databases">
        <authorList>
            <person name="Kallberg Y."/>
            <person name="Tangrot J."/>
            <person name="Rosling A."/>
        </authorList>
    </citation>
    <scope>NUCLEOTIDE SEQUENCE</scope>
    <source>
        <strain evidence="1">AU212A</strain>
    </source>
</reference>
<sequence>MEFTFNSEHFMRHQVSNLYSSPQEFLKSVHELVDLPQKVMNSPPNSFQELIDSPQETLCDETCDEMRDEMRDEMCDEIYNGTYDEVHDETYDEVHDETHDEVHETHKGQDLVGINGALPHINKAIVFAIDDIFPNWSIAEHYVAEYGRQKGFVPIKIRNKTDRNRCLINLYYKCKFSRTYQPKKTNNLQNQHNKGSKKLNCDWKANLSFATGVVQITSFNDNHVEHQLSPDTKIFAPINHRFSDDCHEEIRHLTVNGQCNLSTIRSLLSVKYPNQLFLTRDLANVVAQLRREHNVEGSKASQLLKQLYEYREKDPNWYIEPLVDSISNHFIKDFYLARNSLSESVFEARFTNLLNNYPATSSYLQKLFLSKESWACAYTFKIFTSGMQSTQRVEGLNNHIKTAINSSSTLFQVMEAIYQRIERESLSQRFNSWSQDRINYNDNLVLQTVFPQVVQQINKYLTPNLATEQQKQIVQSTIYRAQILNSWNSDLLNLQDVTYDDDFIENTYDVSQSYLLALIKENEYSSVKEVWRITCLISTKIDNVQENSFQKSVDKKLQFNKSMSLAKKAIMLQNSENDNELDTLLKNYIEKKTLQREKETKEREMRILRENYSSENVLAIETDDNQLISIDNVANLLNHIGKGVPKKNHIKGTQEDHTSKKKAKSGASTRLYGLCHEPNHYKSTCPQKKSNLEK</sequence>
<organism evidence="1 2">
    <name type="scientific">Scutellospora calospora</name>
    <dbReference type="NCBI Taxonomy" id="85575"/>
    <lineage>
        <taxon>Eukaryota</taxon>
        <taxon>Fungi</taxon>
        <taxon>Fungi incertae sedis</taxon>
        <taxon>Mucoromycota</taxon>
        <taxon>Glomeromycotina</taxon>
        <taxon>Glomeromycetes</taxon>
        <taxon>Diversisporales</taxon>
        <taxon>Gigasporaceae</taxon>
        <taxon>Scutellospora</taxon>
    </lineage>
</organism>
<keyword evidence="2" id="KW-1185">Reference proteome</keyword>
<dbReference type="Proteomes" id="UP000789860">
    <property type="component" value="Unassembled WGS sequence"/>
</dbReference>
<gene>
    <name evidence="1" type="ORF">SCALOS_LOCUS179</name>
</gene>
<comment type="caution">
    <text evidence="1">The sequence shown here is derived from an EMBL/GenBank/DDBJ whole genome shotgun (WGS) entry which is preliminary data.</text>
</comment>
<protein>
    <submittedName>
        <fullName evidence="1">8848_t:CDS:1</fullName>
    </submittedName>
</protein>
<proteinExistence type="predicted"/>
<evidence type="ECO:0000313" key="2">
    <source>
        <dbReference type="Proteomes" id="UP000789860"/>
    </source>
</evidence>
<accession>A0ACA9JUA0</accession>
<evidence type="ECO:0000313" key="1">
    <source>
        <dbReference type="EMBL" id="CAG8435362.1"/>
    </source>
</evidence>